<dbReference type="OMA" id="QTADWED"/>
<name>N6TIG9_DENPD</name>
<dbReference type="SMART" id="SM00409">
    <property type="entry name" value="IG"/>
    <property type="match status" value="2"/>
</dbReference>
<dbReference type="EMBL" id="KB740941">
    <property type="protein sequence ID" value="ENN77608.1"/>
    <property type="molecule type" value="Genomic_DNA"/>
</dbReference>
<dbReference type="AlphaFoldDB" id="N6TIG9"/>
<dbReference type="SMART" id="SM00408">
    <property type="entry name" value="IGc2"/>
    <property type="match status" value="2"/>
</dbReference>
<evidence type="ECO:0000256" key="3">
    <source>
        <dbReference type="ARBA" id="ARBA00022729"/>
    </source>
</evidence>
<keyword evidence="6" id="KW-0393">Immunoglobulin domain</keyword>
<evidence type="ECO:0000256" key="1">
    <source>
        <dbReference type="ARBA" id="ARBA00004613"/>
    </source>
</evidence>
<feature type="non-terminal residue" evidence="7">
    <location>
        <position position="1"/>
    </location>
</feature>
<dbReference type="OrthoDB" id="6138780at2759"/>
<dbReference type="FunFam" id="2.60.40.10:FF:001749">
    <property type="entry name" value="Neural/ectodermal development factor IMP-L2"/>
    <property type="match status" value="1"/>
</dbReference>
<dbReference type="InterPro" id="IPR036179">
    <property type="entry name" value="Ig-like_dom_sf"/>
</dbReference>
<dbReference type="HOGENOM" id="CLU_072416_1_0_1"/>
<keyword evidence="4" id="KW-0677">Repeat</keyword>
<dbReference type="CDD" id="cd00096">
    <property type="entry name" value="Ig"/>
    <property type="match status" value="2"/>
</dbReference>
<sequence length="262" mass="29600">MADFTMYRPWLVALIIILANLAIVLLWMSIFAGNLGTYEYKSSDYVKITQPPLPVVQKEVGAHVELHCEAMGSPPPTIQWYKGPMRVTENESFEDNNEITDHTPGIAKVASRLVINYVLPRHQGNYFCVAAAGSEVVRKMTELVVPNAIGREMNFTQLVFRKIVGAHHHPRVTFWAPAYMDVMRSDVILPCKSVGNPKPVLTWFRPNGKEVTNDDKFEVMQDGELSIRSISWDDMGVYTCIVMNSVGKDSVETFLYPMQESK</sequence>
<dbReference type="InterPro" id="IPR003599">
    <property type="entry name" value="Ig_sub"/>
</dbReference>
<keyword evidence="5" id="KW-1015">Disulfide bond</keyword>
<protein>
    <submittedName>
        <fullName evidence="7">Uncharacterized protein</fullName>
    </submittedName>
</protein>
<keyword evidence="2" id="KW-0964">Secreted</keyword>
<accession>N6TIG9</accession>
<dbReference type="InterPro" id="IPR003598">
    <property type="entry name" value="Ig_sub2"/>
</dbReference>
<reference evidence="7" key="1">
    <citation type="journal article" date="2013" name="Genome Biol.">
        <title>Draft genome of the mountain pine beetle, Dendroctonus ponderosae Hopkins, a major forest pest.</title>
        <authorList>
            <person name="Keeling C.I."/>
            <person name="Yuen M.M."/>
            <person name="Liao N.Y."/>
            <person name="Docking T.R."/>
            <person name="Chan S.K."/>
            <person name="Taylor G.A."/>
            <person name="Palmquist D.L."/>
            <person name="Jackman S.D."/>
            <person name="Nguyen A."/>
            <person name="Li M."/>
            <person name="Henderson H."/>
            <person name="Janes J.K."/>
            <person name="Zhao Y."/>
            <person name="Pandoh P."/>
            <person name="Moore R."/>
            <person name="Sperling F.A."/>
            <person name="Huber D.P."/>
            <person name="Birol I."/>
            <person name="Jones S.J."/>
            <person name="Bohlmann J."/>
        </authorList>
    </citation>
    <scope>NUCLEOTIDE SEQUENCE</scope>
</reference>
<dbReference type="InterPro" id="IPR051170">
    <property type="entry name" value="Neural/epithelial_adhesion"/>
</dbReference>
<evidence type="ECO:0000256" key="6">
    <source>
        <dbReference type="ARBA" id="ARBA00023319"/>
    </source>
</evidence>
<dbReference type="InterPro" id="IPR007110">
    <property type="entry name" value="Ig-like_dom"/>
</dbReference>
<dbReference type="PROSITE" id="PS50835">
    <property type="entry name" value="IG_LIKE"/>
    <property type="match status" value="2"/>
</dbReference>
<dbReference type="PANTHER" id="PTHR12231:SF253">
    <property type="entry name" value="DPR-INTERACTING PROTEIN ETA, ISOFORM B-RELATED"/>
    <property type="match status" value="1"/>
</dbReference>
<dbReference type="Pfam" id="PF07679">
    <property type="entry name" value="I-set"/>
    <property type="match status" value="1"/>
</dbReference>
<dbReference type="PANTHER" id="PTHR12231">
    <property type="entry name" value="CTX-RELATED TYPE I TRANSMEMBRANE PROTEIN"/>
    <property type="match status" value="1"/>
</dbReference>
<dbReference type="GO" id="GO:0043005">
    <property type="term" value="C:neuron projection"/>
    <property type="evidence" value="ECO:0007669"/>
    <property type="project" value="TreeGrafter"/>
</dbReference>
<dbReference type="GO" id="GO:0005576">
    <property type="term" value="C:extracellular region"/>
    <property type="evidence" value="ECO:0007669"/>
    <property type="project" value="UniProtKB-SubCell"/>
</dbReference>
<evidence type="ECO:0000256" key="4">
    <source>
        <dbReference type="ARBA" id="ARBA00022737"/>
    </source>
</evidence>
<evidence type="ECO:0000313" key="7">
    <source>
        <dbReference type="EMBL" id="ENN77608.1"/>
    </source>
</evidence>
<evidence type="ECO:0000256" key="5">
    <source>
        <dbReference type="ARBA" id="ARBA00023157"/>
    </source>
</evidence>
<keyword evidence="3" id="KW-0732">Signal</keyword>
<dbReference type="Pfam" id="PF13927">
    <property type="entry name" value="Ig_3"/>
    <property type="match status" value="1"/>
</dbReference>
<gene>
    <name evidence="7" type="ORF">YQE_05903</name>
</gene>
<comment type="subcellular location">
    <subcellularLocation>
        <location evidence="1">Secreted</location>
    </subcellularLocation>
</comment>
<dbReference type="InterPro" id="IPR013783">
    <property type="entry name" value="Ig-like_fold"/>
</dbReference>
<organism evidence="7">
    <name type="scientific">Dendroctonus ponderosae</name>
    <name type="common">Mountain pine beetle</name>
    <dbReference type="NCBI Taxonomy" id="77166"/>
    <lineage>
        <taxon>Eukaryota</taxon>
        <taxon>Metazoa</taxon>
        <taxon>Ecdysozoa</taxon>
        <taxon>Arthropoda</taxon>
        <taxon>Hexapoda</taxon>
        <taxon>Insecta</taxon>
        <taxon>Pterygota</taxon>
        <taxon>Neoptera</taxon>
        <taxon>Endopterygota</taxon>
        <taxon>Coleoptera</taxon>
        <taxon>Polyphaga</taxon>
        <taxon>Cucujiformia</taxon>
        <taxon>Curculionidae</taxon>
        <taxon>Scolytinae</taxon>
        <taxon>Dendroctonus</taxon>
    </lineage>
</organism>
<proteinExistence type="predicted"/>
<dbReference type="InterPro" id="IPR013098">
    <property type="entry name" value="Ig_I-set"/>
</dbReference>
<dbReference type="Gene3D" id="2.60.40.10">
    <property type="entry name" value="Immunoglobulins"/>
    <property type="match status" value="2"/>
</dbReference>
<evidence type="ECO:0000256" key="2">
    <source>
        <dbReference type="ARBA" id="ARBA00022525"/>
    </source>
</evidence>
<dbReference type="SUPFAM" id="SSF48726">
    <property type="entry name" value="Immunoglobulin"/>
    <property type="match status" value="2"/>
</dbReference>